<dbReference type="HOGENOM" id="CLU_142820_0_0_9"/>
<dbReference type="InterPro" id="IPR024042">
    <property type="entry name" value="TM1646-like_dom_sf"/>
</dbReference>
<dbReference type="Gene3D" id="1.20.120.490">
    <property type="entry name" value="Hypothetical protein TM1646-like domain"/>
    <property type="match status" value="1"/>
</dbReference>
<dbReference type="OrthoDB" id="1680946at2"/>
<evidence type="ECO:0000313" key="1">
    <source>
        <dbReference type="EMBL" id="CBW85121.1"/>
    </source>
</evidence>
<accession>G2ZCW6</accession>
<name>G2ZCW6_LISIP</name>
<dbReference type="KEGG" id="liv:LIV_0643"/>
<gene>
    <name evidence="1" type="ordered locus">LIV_0643</name>
</gene>
<protein>
    <recommendedName>
        <fullName evidence="3">UDP-N-acetylenolpyruvoylglucosamine reductase</fullName>
    </recommendedName>
</protein>
<organism evidence="1 2">
    <name type="scientific">Listeria ivanovii (strain ATCC BAA-678 / PAM 55)</name>
    <dbReference type="NCBI Taxonomy" id="881621"/>
    <lineage>
        <taxon>Bacteria</taxon>
        <taxon>Bacillati</taxon>
        <taxon>Bacillota</taxon>
        <taxon>Bacilli</taxon>
        <taxon>Bacillales</taxon>
        <taxon>Listeriaceae</taxon>
        <taxon>Listeria</taxon>
    </lineage>
</organism>
<evidence type="ECO:0008006" key="3">
    <source>
        <dbReference type="Google" id="ProtNLM"/>
    </source>
</evidence>
<reference evidence="1 2" key="1">
    <citation type="journal article" date="2011" name="J. Bacteriol.">
        <title>Complete genome sequence of the animal pathogen Listeria ivanovii, which provides insights into host specificities and evolution of the genus Listeria.</title>
        <authorList>
            <person name="Buchrieser C."/>
            <person name="Rusniok C."/>
            <person name="Garrido P."/>
            <person name="Hain T."/>
            <person name="Scortti M."/>
            <person name="Lampidis R."/>
            <person name="Karst U."/>
            <person name="Chakraborty T."/>
            <person name="Cossart P."/>
            <person name="Kreft J."/>
            <person name="Vazquez-Boland J.A."/>
            <person name="Goebel W."/>
            <person name="Glaser P."/>
        </authorList>
    </citation>
    <scope>NUCLEOTIDE SEQUENCE [LARGE SCALE GENOMIC DNA]</scope>
    <source>
        <strain evidence="2">ATCC BAA-678 / PAM 55</strain>
    </source>
</reference>
<sequence>MNNVSISQISQSKQPSLVRGMQELNHTQQFYFEQMKANGKKVSPSLTEIKQLITQVTDKKTLVEMDMTVDNVLSYKKAVQSFLNFYVNNVMDYDNVESRHPKYGFSQKMTILKQVEQQTSELDDVMNLIDTKTGHLDMLNRIGEITGMILDVVL</sequence>
<dbReference type="RefSeq" id="WP_014092148.1">
    <property type="nucleotide sequence ID" value="NC_016011.1"/>
</dbReference>
<proteinExistence type="predicted"/>
<dbReference type="Pfam" id="PF03885">
    <property type="entry name" value="DUF327"/>
    <property type="match status" value="1"/>
</dbReference>
<dbReference type="GeneID" id="57075632"/>
<evidence type="ECO:0000313" key="2">
    <source>
        <dbReference type="Proteomes" id="UP000001286"/>
    </source>
</evidence>
<dbReference type="InterPro" id="IPR005585">
    <property type="entry name" value="DUF327"/>
</dbReference>
<dbReference type="Proteomes" id="UP000001286">
    <property type="component" value="Chromosome"/>
</dbReference>
<dbReference type="AlphaFoldDB" id="G2ZCW6"/>
<dbReference type="EMBL" id="FR687253">
    <property type="protein sequence ID" value="CBW85121.1"/>
    <property type="molecule type" value="Genomic_DNA"/>
</dbReference>
<dbReference type="eggNOG" id="COG1728">
    <property type="taxonomic scope" value="Bacteria"/>
</dbReference>
<dbReference type="SUPFAM" id="SSF158397">
    <property type="entry name" value="TM1646-like"/>
    <property type="match status" value="1"/>
</dbReference>